<evidence type="ECO:0000256" key="1">
    <source>
        <dbReference type="ARBA" id="ARBA00023125"/>
    </source>
</evidence>
<dbReference type="Proteomes" id="UP000655570">
    <property type="component" value="Unassembled WGS sequence"/>
</dbReference>
<feature type="region of interest" description="Disordered" evidence="2">
    <location>
        <begin position="64"/>
        <end position="83"/>
    </location>
</feature>
<protein>
    <recommendedName>
        <fullName evidence="5">Core-binding (CB) domain-containing protein</fullName>
    </recommendedName>
</protein>
<dbReference type="Gene3D" id="1.10.150.130">
    <property type="match status" value="1"/>
</dbReference>
<keyword evidence="1" id="KW-0238">DNA-binding</keyword>
<evidence type="ECO:0000256" key="2">
    <source>
        <dbReference type="SAM" id="MobiDB-lite"/>
    </source>
</evidence>
<evidence type="ECO:0008006" key="5">
    <source>
        <dbReference type="Google" id="ProtNLM"/>
    </source>
</evidence>
<dbReference type="RefSeq" id="WP_191805969.1">
    <property type="nucleotide sequence ID" value="NZ_JACSQF010000029.1"/>
</dbReference>
<evidence type="ECO:0000313" key="3">
    <source>
        <dbReference type="EMBL" id="MBD7982783.1"/>
    </source>
</evidence>
<evidence type="ECO:0000313" key="4">
    <source>
        <dbReference type="Proteomes" id="UP000655570"/>
    </source>
</evidence>
<dbReference type="InterPro" id="IPR010998">
    <property type="entry name" value="Integrase_recombinase_N"/>
</dbReference>
<accession>A0ABR8U514</accession>
<dbReference type="SUPFAM" id="SSF47823">
    <property type="entry name" value="lambda integrase-like, N-terminal domain"/>
    <property type="match status" value="1"/>
</dbReference>
<sequence>MTRADPGAWALFVDWCTATGRRPLPARPADISAFLAQVPSAPSTTLARVRAIRAEHERAGLVPPLRATHDVPPPGPSRAGSGWLDPAEAIARCSPGSIRDRRDAVIVMAHQMLGLTARQVASARTPPAAWEVAGAPLTSGQDVCPRCVLARWLVVHRELVPHGSRGGAQHVVRHAGEGHVCQGPVPAVEPGAPLLVALDRHGLPGQVPISARTVARVCAARMSLDAPAARTRPLVPFDREQVGRELDELLARLDEAVALMEASVGAHEVR</sequence>
<gene>
    <name evidence="3" type="ORF">H9641_18975</name>
</gene>
<name>A0ABR8U514_9CELL</name>
<reference evidence="3 4" key="1">
    <citation type="submission" date="2020-08" db="EMBL/GenBank/DDBJ databases">
        <title>A Genomic Blueprint of the Chicken Gut Microbiome.</title>
        <authorList>
            <person name="Gilroy R."/>
            <person name="Ravi A."/>
            <person name="Getino M."/>
            <person name="Pursley I."/>
            <person name="Horton D.L."/>
            <person name="Alikhan N.-F."/>
            <person name="Baker D."/>
            <person name="Gharbi K."/>
            <person name="Hall N."/>
            <person name="Watson M."/>
            <person name="Adriaenssens E.M."/>
            <person name="Foster-Nyarko E."/>
            <person name="Jarju S."/>
            <person name="Secka A."/>
            <person name="Antonio M."/>
            <person name="Oren A."/>
            <person name="Chaudhuri R."/>
            <person name="La Ragione R.M."/>
            <person name="Hildebrand F."/>
            <person name="Pallen M.J."/>
        </authorList>
    </citation>
    <scope>NUCLEOTIDE SEQUENCE [LARGE SCALE GENOMIC DNA]</scope>
    <source>
        <strain evidence="3 4">Sa2CUA9</strain>
    </source>
</reference>
<dbReference type="EMBL" id="JACSQF010000029">
    <property type="protein sequence ID" value="MBD7982783.1"/>
    <property type="molecule type" value="Genomic_DNA"/>
</dbReference>
<comment type="caution">
    <text evidence="3">The sequence shown here is derived from an EMBL/GenBank/DDBJ whole genome shotgun (WGS) entry which is preliminary data.</text>
</comment>
<organism evidence="3 4">
    <name type="scientific">Oerskovia merdavium</name>
    <dbReference type="NCBI Taxonomy" id="2762227"/>
    <lineage>
        <taxon>Bacteria</taxon>
        <taxon>Bacillati</taxon>
        <taxon>Actinomycetota</taxon>
        <taxon>Actinomycetes</taxon>
        <taxon>Micrococcales</taxon>
        <taxon>Cellulomonadaceae</taxon>
        <taxon>Oerskovia</taxon>
    </lineage>
</organism>
<keyword evidence="4" id="KW-1185">Reference proteome</keyword>
<proteinExistence type="predicted"/>